<gene>
    <name evidence="6" type="ORF">SAMN05661096_01929</name>
</gene>
<protein>
    <submittedName>
        <fullName evidence="6">ABC1 family protein</fullName>
    </submittedName>
</protein>
<comment type="similarity">
    <text evidence="1">Belongs to the protein kinase superfamily. ADCK protein kinase family.</text>
</comment>
<evidence type="ECO:0000313" key="7">
    <source>
        <dbReference type="Proteomes" id="UP000193804"/>
    </source>
</evidence>
<dbReference type="OrthoDB" id="9795390at2"/>
<accession>A0A1X7JP22</accession>
<dbReference type="GO" id="GO:0005524">
    <property type="term" value="F:ATP binding"/>
    <property type="evidence" value="ECO:0007669"/>
    <property type="project" value="UniProtKB-KW"/>
</dbReference>
<dbReference type="Proteomes" id="UP000193804">
    <property type="component" value="Unassembled WGS sequence"/>
</dbReference>
<feature type="domain" description="ABC1 atypical kinase-like" evidence="5">
    <location>
        <begin position="95"/>
        <end position="332"/>
    </location>
</feature>
<evidence type="ECO:0000256" key="3">
    <source>
        <dbReference type="ARBA" id="ARBA00022741"/>
    </source>
</evidence>
<proteinExistence type="inferred from homology"/>
<sequence length="446" mass="50925">MSERKEQSRIPISKIQRASKFVSTGARVGGNYIKHYSKKAFNPGMDRSQLDLDNAEDIYESLSELKGSALKVAQMLSMDRNLLPPAYQEKFTMSQYSAPPLSYPLVVKTFQKTLGKSPDAIFDTFTKNAVNAASMGQVHQATKDGKKLAVKIQYPGVADSISSDLRLVRPFATRLFNMSNAELDHYMSEVEGKLMEEADYDLELRRSKEITEALAGKIEGLYFPTYYEQYSGGRVITMDWLDGVHLKEFLATNPSQETKNKIGQALWDFYNFQFHELKQVHADPHPGNFMFMDDGTMGIIDFGCIKEIPDDFYENYFALLKPGFLQDKSEIDKRFKALDFFHEKDTPAEREIFSGVFTEMIGMLSKPFQYDVFNFGNNAFFEEIYAMGERVSKMKEVRNSNGARGSKHGLYVNRTYFGLYNMLNQLDAEVKITKPEWLNGTKEKVA</sequence>
<dbReference type="STRING" id="1028.SAMN05661096_01929"/>
<reference evidence="7" key="1">
    <citation type="submission" date="2017-04" db="EMBL/GenBank/DDBJ databases">
        <authorList>
            <person name="Varghese N."/>
            <person name="Submissions S."/>
        </authorList>
    </citation>
    <scope>NUCLEOTIDE SEQUENCE [LARGE SCALE GENOMIC DNA]</scope>
    <source>
        <strain evidence="7">DSM 4125</strain>
    </source>
</reference>
<dbReference type="AlphaFoldDB" id="A0A1X7JP22"/>
<keyword evidence="3" id="KW-0547">Nucleotide-binding</keyword>
<dbReference type="RefSeq" id="WP_085516838.1">
    <property type="nucleotide sequence ID" value="NZ_FXAW01000003.1"/>
</dbReference>
<dbReference type="InterPro" id="IPR004147">
    <property type="entry name" value="ABC1_dom"/>
</dbReference>
<evidence type="ECO:0000256" key="1">
    <source>
        <dbReference type="ARBA" id="ARBA00009670"/>
    </source>
</evidence>
<dbReference type="Pfam" id="PF03109">
    <property type="entry name" value="ABC1"/>
    <property type="match status" value="1"/>
</dbReference>
<dbReference type="InterPro" id="IPR051409">
    <property type="entry name" value="Atypical_kinase_ADCK"/>
</dbReference>
<dbReference type="CDD" id="cd13970">
    <property type="entry name" value="ABC1_ADCK3"/>
    <property type="match status" value="1"/>
</dbReference>
<keyword evidence="4" id="KW-0067">ATP-binding</keyword>
<dbReference type="GO" id="GO:0016740">
    <property type="term" value="F:transferase activity"/>
    <property type="evidence" value="ECO:0007669"/>
    <property type="project" value="UniProtKB-KW"/>
</dbReference>
<evidence type="ECO:0000256" key="2">
    <source>
        <dbReference type="ARBA" id="ARBA00022679"/>
    </source>
</evidence>
<dbReference type="InterPro" id="IPR011009">
    <property type="entry name" value="Kinase-like_dom_sf"/>
</dbReference>
<evidence type="ECO:0000313" key="6">
    <source>
        <dbReference type="EMBL" id="SMG30001.1"/>
    </source>
</evidence>
<dbReference type="PANTHER" id="PTHR43851:SF3">
    <property type="entry name" value="COENZYME Q8"/>
    <property type="match status" value="1"/>
</dbReference>
<name>A0A1X7JP22_9BACT</name>
<keyword evidence="2" id="KW-0808">Transferase</keyword>
<dbReference type="InterPro" id="IPR034646">
    <property type="entry name" value="ADCK3_dom"/>
</dbReference>
<dbReference type="EMBL" id="FXAW01000003">
    <property type="protein sequence ID" value="SMG30001.1"/>
    <property type="molecule type" value="Genomic_DNA"/>
</dbReference>
<dbReference type="SUPFAM" id="SSF56112">
    <property type="entry name" value="Protein kinase-like (PK-like)"/>
    <property type="match status" value="1"/>
</dbReference>
<evidence type="ECO:0000259" key="5">
    <source>
        <dbReference type="Pfam" id="PF03109"/>
    </source>
</evidence>
<keyword evidence="7" id="KW-1185">Reference proteome</keyword>
<dbReference type="Gene3D" id="1.10.510.10">
    <property type="entry name" value="Transferase(Phosphotransferase) domain 1"/>
    <property type="match status" value="1"/>
</dbReference>
<dbReference type="GO" id="GO:0006744">
    <property type="term" value="P:ubiquinone biosynthetic process"/>
    <property type="evidence" value="ECO:0007669"/>
    <property type="project" value="TreeGrafter"/>
</dbReference>
<evidence type="ECO:0000256" key="4">
    <source>
        <dbReference type="ARBA" id="ARBA00022840"/>
    </source>
</evidence>
<dbReference type="PANTHER" id="PTHR43851">
    <property type="match status" value="1"/>
</dbReference>
<organism evidence="6 7">
    <name type="scientific">Marivirga sericea</name>
    <dbReference type="NCBI Taxonomy" id="1028"/>
    <lineage>
        <taxon>Bacteria</taxon>
        <taxon>Pseudomonadati</taxon>
        <taxon>Bacteroidota</taxon>
        <taxon>Cytophagia</taxon>
        <taxon>Cytophagales</taxon>
        <taxon>Marivirgaceae</taxon>
        <taxon>Marivirga</taxon>
    </lineage>
</organism>